<evidence type="ECO:0000313" key="1">
    <source>
        <dbReference type="EMBL" id="RAL69237.1"/>
    </source>
</evidence>
<dbReference type="Proteomes" id="UP000249146">
    <property type="component" value="Unassembled WGS sequence"/>
</dbReference>
<comment type="caution">
    <text evidence="2">The sequence shown here is derived from an EMBL/GenBank/DDBJ whole genome shotgun (WGS) entry which is preliminary data.</text>
</comment>
<name>A0A328ER09_9CHLR</name>
<accession>A0A328ER09</accession>
<gene>
    <name evidence="2" type="ORF">C1G86_1287</name>
    <name evidence="1" type="ORF">C1G87_1249</name>
</gene>
<dbReference type="Proteomes" id="UP000248786">
    <property type="component" value="Unassembled WGS sequence"/>
</dbReference>
<sequence length="39" mass="4463">MPINTVLYFGFSPSTITNNIPYISCLYIFLQTDHLRPDG</sequence>
<evidence type="ECO:0000313" key="2">
    <source>
        <dbReference type="EMBL" id="RAL70366.1"/>
    </source>
</evidence>
<proteinExistence type="predicted"/>
<evidence type="ECO:0000313" key="3">
    <source>
        <dbReference type="Proteomes" id="UP000248786"/>
    </source>
</evidence>
<dbReference type="EMBL" id="QGLD01000011">
    <property type="protein sequence ID" value="RAL70366.1"/>
    <property type="molecule type" value="Genomic_DNA"/>
</dbReference>
<organism evidence="2 3">
    <name type="scientific">Dehalococcoides mccartyi</name>
    <dbReference type="NCBI Taxonomy" id="61435"/>
    <lineage>
        <taxon>Bacteria</taxon>
        <taxon>Bacillati</taxon>
        <taxon>Chloroflexota</taxon>
        <taxon>Dehalococcoidia</taxon>
        <taxon>Dehalococcoidales</taxon>
        <taxon>Dehalococcoidaceae</taxon>
        <taxon>Dehalococcoides</taxon>
    </lineage>
</organism>
<dbReference type="EMBL" id="QGLC01000011">
    <property type="protein sequence ID" value="RAL69237.1"/>
    <property type="molecule type" value="Genomic_DNA"/>
</dbReference>
<reference evidence="3 4" key="1">
    <citation type="submission" date="2018-05" db="EMBL/GenBank/DDBJ databases">
        <title>Draft genome sequences of Dehalococcoides mccartyi strains RC and KS.</title>
        <authorList>
            <person name="Higgins S.A."/>
            <person name="Padilla-Crespo E."/>
            <person name="Loeffler F.E."/>
        </authorList>
    </citation>
    <scope>NUCLEOTIDE SEQUENCE [LARGE SCALE GENOMIC DNA]</scope>
    <source>
        <strain evidence="2 3">KS</strain>
        <strain evidence="1 4">RC</strain>
    </source>
</reference>
<evidence type="ECO:0000313" key="4">
    <source>
        <dbReference type="Proteomes" id="UP000249146"/>
    </source>
</evidence>
<protein>
    <submittedName>
        <fullName evidence="2">Uncharacterized protein</fullName>
    </submittedName>
</protein>
<dbReference type="AlphaFoldDB" id="A0A328ER09"/>